<organism evidence="1">
    <name type="scientific">bioreactor metagenome</name>
    <dbReference type="NCBI Taxonomy" id="1076179"/>
    <lineage>
        <taxon>unclassified sequences</taxon>
        <taxon>metagenomes</taxon>
        <taxon>ecological metagenomes</taxon>
    </lineage>
</organism>
<gene>
    <name evidence="1" type="ORF">SDC9_149923</name>
</gene>
<name>A0A645ELP2_9ZZZZ</name>
<sequence>MEFLNSLISSAGGAAVVLAALAFAPRRWIDGYFDRQMAMHQASLSRANLEHQIQFTRLDAKVTLAIEEAYEFLCDYSILSNAIVGQVYTDSEEALTARYKEWESVANDFNSFILKQSIYLPEEIAQRLGNTRVALQDEVIQRLQTWQEFKVRDEEGRASSSLLKGWYESAGMRTKCAELMNDLQKLVRAHLARFPVTADAT</sequence>
<accession>A0A645ELP2</accession>
<reference evidence="1" key="1">
    <citation type="submission" date="2019-08" db="EMBL/GenBank/DDBJ databases">
        <authorList>
            <person name="Kucharzyk K."/>
            <person name="Murdoch R.W."/>
            <person name="Higgins S."/>
            <person name="Loffler F."/>
        </authorList>
    </citation>
    <scope>NUCLEOTIDE SEQUENCE</scope>
</reference>
<proteinExistence type="predicted"/>
<protein>
    <submittedName>
        <fullName evidence="1">Uncharacterized protein</fullName>
    </submittedName>
</protein>
<dbReference type="AlphaFoldDB" id="A0A645ELP2"/>
<dbReference type="EMBL" id="VSSQ01048654">
    <property type="protein sequence ID" value="MPN02707.1"/>
    <property type="molecule type" value="Genomic_DNA"/>
</dbReference>
<comment type="caution">
    <text evidence="1">The sequence shown here is derived from an EMBL/GenBank/DDBJ whole genome shotgun (WGS) entry which is preliminary data.</text>
</comment>
<evidence type="ECO:0000313" key="1">
    <source>
        <dbReference type="EMBL" id="MPN02707.1"/>
    </source>
</evidence>